<evidence type="ECO:0000313" key="3">
    <source>
        <dbReference type="Proteomes" id="UP000316426"/>
    </source>
</evidence>
<accession>A0A518K9N1</accession>
<feature type="signal peptide" evidence="1">
    <location>
        <begin position="1"/>
        <end position="25"/>
    </location>
</feature>
<name>A0A518K9N1_9BACT</name>
<dbReference type="AlphaFoldDB" id="A0A518K9N1"/>
<keyword evidence="1" id="KW-0732">Signal</keyword>
<dbReference type="KEGG" id="bmei:Spa11_27090"/>
<dbReference type="EMBL" id="CP036349">
    <property type="protein sequence ID" value="QDV74505.1"/>
    <property type="molecule type" value="Genomic_DNA"/>
</dbReference>
<dbReference type="CDD" id="cd11576">
    <property type="entry name" value="GH99_GH71_like_2"/>
    <property type="match status" value="1"/>
</dbReference>
<protein>
    <recommendedName>
        <fullName evidence="4">Xylosidase/arabinosidase</fullName>
    </recommendedName>
</protein>
<dbReference type="Proteomes" id="UP000316426">
    <property type="component" value="Chromosome"/>
</dbReference>
<proteinExistence type="predicted"/>
<feature type="chain" id="PRO_5022070756" description="Xylosidase/arabinosidase" evidence="1">
    <location>
        <begin position="26"/>
        <end position="450"/>
    </location>
</feature>
<organism evidence="2 3">
    <name type="scientific">Botrimarina mediterranea</name>
    <dbReference type="NCBI Taxonomy" id="2528022"/>
    <lineage>
        <taxon>Bacteria</taxon>
        <taxon>Pseudomonadati</taxon>
        <taxon>Planctomycetota</taxon>
        <taxon>Planctomycetia</taxon>
        <taxon>Pirellulales</taxon>
        <taxon>Lacipirellulaceae</taxon>
        <taxon>Botrimarina</taxon>
    </lineage>
</organism>
<evidence type="ECO:0000313" key="2">
    <source>
        <dbReference type="EMBL" id="QDV74505.1"/>
    </source>
</evidence>
<gene>
    <name evidence="2" type="ORF">Spa11_27090</name>
</gene>
<reference evidence="2 3" key="1">
    <citation type="submission" date="2019-02" db="EMBL/GenBank/DDBJ databases">
        <title>Deep-cultivation of Planctomycetes and their phenomic and genomic characterization uncovers novel biology.</title>
        <authorList>
            <person name="Wiegand S."/>
            <person name="Jogler M."/>
            <person name="Boedeker C."/>
            <person name="Pinto D."/>
            <person name="Vollmers J."/>
            <person name="Rivas-Marin E."/>
            <person name="Kohn T."/>
            <person name="Peeters S.H."/>
            <person name="Heuer A."/>
            <person name="Rast P."/>
            <person name="Oberbeckmann S."/>
            <person name="Bunk B."/>
            <person name="Jeske O."/>
            <person name="Meyerdierks A."/>
            <person name="Storesund J.E."/>
            <person name="Kallscheuer N."/>
            <person name="Luecker S."/>
            <person name="Lage O.M."/>
            <person name="Pohl T."/>
            <person name="Merkel B.J."/>
            <person name="Hornburger P."/>
            <person name="Mueller R.-W."/>
            <person name="Bruemmer F."/>
            <person name="Labrenz M."/>
            <person name="Spormann A.M."/>
            <person name="Op den Camp H."/>
            <person name="Overmann J."/>
            <person name="Amann R."/>
            <person name="Jetten M.S.M."/>
            <person name="Mascher T."/>
            <person name="Medema M.H."/>
            <person name="Devos D.P."/>
            <person name="Kaster A.-K."/>
            <person name="Ovreas L."/>
            <person name="Rohde M."/>
            <person name="Galperin M.Y."/>
            <person name="Jogler C."/>
        </authorList>
    </citation>
    <scope>NUCLEOTIDE SEQUENCE [LARGE SCALE GENOMIC DNA]</scope>
    <source>
        <strain evidence="2 3">Spa11</strain>
    </source>
</reference>
<evidence type="ECO:0000256" key="1">
    <source>
        <dbReference type="SAM" id="SignalP"/>
    </source>
</evidence>
<evidence type="ECO:0008006" key="4">
    <source>
        <dbReference type="Google" id="ProtNLM"/>
    </source>
</evidence>
<dbReference type="Gene3D" id="3.20.20.80">
    <property type="entry name" value="Glycosidases"/>
    <property type="match status" value="1"/>
</dbReference>
<sequence precursor="true">MGTYMIRLVASSMFAAALVAASAVAQTTPAFKMSGAATREEILDHTLSAYRGRSARRENPQLLGSVTCGYQGWFTCPGDGSDRGWHHWGKGGDFRPGACTIDLWPDVSELSEAERYPTAFHNADGSPAEVYSSLNATTIDRHFAWMKEHGIDGVFCQRFAGEVRGAHGLYHFNTVLNNCRASANRHGRAWAVMYDLSGLGEGETSVVIEDWKALIGRMRVGRDTKDKAYLHHIGKPLVAVWGIGFNDGRRYTLDECVKLIDFLQNDPEYGGFAVMIGVPSYWREMERDCVNDPRLHDVIQQADIVSPWAVGRFGDLEGAETYANEVTRPDLEWCDDNGIDYLPVVFPGFSWHNMNPKSPSNQIPRRGGKFLWKQFNEAANAGAKMTYVAMFDEVDEATAIFKCTNAPPVGESTFIDYEGLPSDHYLWLVGQGRRLLRGEIPSGDALPPRR</sequence>
<keyword evidence="3" id="KW-1185">Reference proteome</keyword>